<comment type="caution">
    <text evidence="2">The sequence shown here is derived from an EMBL/GenBank/DDBJ whole genome shotgun (WGS) entry which is preliminary data.</text>
</comment>
<feature type="compositionally biased region" description="Basic and acidic residues" evidence="1">
    <location>
        <begin position="10"/>
        <end position="19"/>
    </location>
</feature>
<reference evidence="2 3" key="1">
    <citation type="submission" date="2020-08" db="EMBL/GenBank/DDBJ databases">
        <title>Sequencing the genomes of 1000 actinobacteria strains.</title>
        <authorList>
            <person name="Klenk H.-P."/>
        </authorList>
    </citation>
    <scope>NUCLEOTIDE SEQUENCE [LARGE SCALE GENOMIC DNA]</scope>
    <source>
        <strain evidence="2 3">DSM 46887</strain>
    </source>
</reference>
<proteinExistence type="predicted"/>
<evidence type="ECO:0000256" key="1">
    <source>
        <dbReference type="SAM" id="MobiDB-lite"/>
    </source>
</evidence>
<name>A0A7W9MIN9_9ACTN</name>
<protein>
    <submittedName>
        <fullName evidence="2">Transposase-like protein</fullName>
    </submittedName>
</protein>
<dbReference type="EMBL" id="JACHMP010000001">
    <property type="protein sequence ID" value="MBB5821831.1"/>
    <property type="molecule type" value="Genomic_DNA"/>
</dbReference>
<accession>A0A7W9MIN9</accession>
<organism evidence="2 3">
    <name type="scientific">Streptosporangium becharense</name>
    <dbReference type="NCBI Taxonomy" id="1816182"/>
    <lineage>
        <taxon>Bacteria</taxon>
        <taxon>Bacillati</taxon>
        <taxon>Actinomycetota</taxon>
        <taxon>Actinomycetes</taxon>
        <taxon>Streptosporangiales</taxon>
        <taxon>Streptosporangiaceae</taxon>
        <taxon>Streptosporangium</taxon>
    </lineage>
</organism>
<gene>
    <name evidence="2" type="ORF">F4562_004893</name>
</gene>
<dbReference type="AlphaFoldDB" id="A0A7W9MIN9"/>
<keyword evidence="3" id="KW-1185">Reference proteome</keyword>
<evidence type="ECO:0000313" key="2">
    <source>
        <dbReference type="EMBL" id="MBB5821831.1"/>
    </source>
</evidence>
<dbReference type="Proteomes" id="UP000540685">
    <property type="component" value="Unassembled WGS sequence"/>
</dbReference>
<feature type="region of interest" description="Disordered" evidence="1">
    <location>
        <begin position="1"/>
        <end position="27"/>
    </location>
</feature>
<sequence length="91" mass="9835">MDHTGNTGDETGKNAKDQRPPCPRCGGTRVVPIRYGYPHFLRDPKQAPPKGQFVLGGCVPRPERWACPACDTRFGEAPETDGTGRPDSTPG</sequence>
<evidence type="ECO:0000313" key="3">
    <source>
        <dbReference type="Proteomes" id="UP000540685"/>
    </source>
</evidence>